<gene>
    <name evidence="2" type="ORF">SAMN06273572_103316</name>
</gene>
<evidence type="ECO:0000313" key="2">
    <source>
        <dbReference type="EMBL" id="SOH94282.1"/>
    </source>
</evidence>
<dbReference type="GO" id="GO:0016020">
    <property type="term" value="C:membrane"/>
    <property type="evidence" value="ECO:0007669"/>
    <property type="project" value="InterPro"/>
</dbReference>
<accession>A0A2C9CSQ6</accession>
<evidence type="ECO:0000313" key="3">
    <source>
        <dbReference type="Proteomes" id="UP000220034"/>
    </source>
</evidence>
<keyword evidence="1" id="KW-0812">Transmembrane</keyword>
<proteinExistence type="predicted"/>
<keyword evidence="1" id="KW-0472">Membrane</keyword>
<dbReference type="SUPFAM" id="SSF81342">
    <property type="entry name" value="Transmembrane di-heme cytochromes"/>
    <property type="match status" value="1"/>
</dbReference>
<name>A0A2C9CSQ6_9RHOB</name>
<evidence type="ECO:0000256" key="1">
    <source>
        <dbReference type="SAM" id="Phobius"/>
    </source>
</evidence>
<reference evidence="3" key="1">
    <citation type="submission" date="2017-09" db="EMBL/GenBank/DDBJ databases">
        <authorList>
            <person name="Varghese N."/>
            <person name="Submissions S."/>
        </authorList>
    </citation>
    <scope>NUCLEOTIDE SEQUENCE [LARGE SCALE GENOMIC DNA]</scope>
    <source>
        <strain evidence="3">C7</strain>
    </source>
</reference>
<organism evidence="2 3">
    <name type="scientific">Pontivivens marinum</name>
    <dbReference type="NCBI Taxonomy" id="1690039"/>
    <lineage>
        <taxon>Bacteria</taxon>
        <taxon>Pseudomonadati</taxon>
        <taxon>Pseudomonadota</taxon>
        <taxon>Alphaproteobacteria</taxon>
        <taxon>Rhodobacterales</taxon>
        <taxon>Paracoccaceae</taxon>
        <taxon>Pontivivens</taxon>
    </lineage>
</organism>
<keyword evidence="3" id="KW-1185">Reference proteome</keyword>
<feature type="transmembrane region" description="Helical" evidence="1">
    <location>
        <begin position="57"/>
        <end position="79"/>
    </location>
</feature>
<dbReference type="AlphaFoldDB" id="A0A2C9CSQ6"/>
<keyword evidence="1" id="KW-1133">Transmembrane helix</keyword>
<feature type="transmembrane region" description="Helical" evidence="1">
    <location>
        <begin position="123"/>
        <end position="140"/>
    </location>
</feature>
<feature type="transmembrane region" description="Helical" evidence="1">
    <location>
        <begin position="100"/>
        <end position="117"/>
    </location>
</feature>
<dbReference type="EMBL" id="OCTN01000003">
    <property type="protein sequence ID" value="SOH94282.1"/>
    <property type="molecule type" value="Genomic_DNA"/>
</dbReference>
<sequence length="185" mass="20234">MRNFGLLALGVVLLIGVFALWRVRRVPRGALVQRFSGLDRGLHACLILALGAMTVPAWHVVAGWCFAVLGVIAVLRRVVRRLLVRRRPKLRASVARFGRMHRLGMIGLALALGGLTVADWHQASGIAVALGVALHVAMMVRDPLACRGMASGFVRMDAARTRWPVWVAALRSQRGVSGKRQRPLL</sequence>
<dbReference type="InterPro" id="IPR016174">
    <property type="entry name" value="Di-haem_cyt_TM"/>
</dbReference>
<dbReference type="RefSeq" id="WP_097929821.1">
    <property type="nucleotide sequence ID" value="NZ_OCTN01000003.1"/>
</dbReference>
<protein>
    <submittedName>
        <fullName evidence="2">Uncharacterized protein</fullName>
    </submittedName>
</protein>
<dbReference type="GO" id="GO:0022904">
    <property type="term" value="P:respiratory electron transport chain"/>
    <property type="evidence" value="ECO:0007669"/>
    <property type="project" value="InterPro"/>
</dbReference>
<dbReference type="Proteomes" id="UP000220034">
    <property type="component" value="Unassembled WGS sequence"/>
</dbReference>